<dbReference type="EMBL" id="VOBL01000026">
    <property type="protein sequence ID" value="KAA0973459.1"/>
    <property type="molecule type" value="Genomic_DNA"/>
</dbReference>
<dbReference type="InterPro" id="IPR016047">
    <property type="entry name" value="M23ase_b-sheet_dom"/>
</dbReference>
<dbReference type="Pfam" id="PF01551">
    <property type="entry name" value="Peptidase_M23"/>
    <property type="match status" value="1"/>
</dbReference>
<keyword evidence="1" id="KW-0732">Signal</keyword>
<feature type="domain" description="M23ase beta-sheet core" evidence="3">
    <location>
        <begin position="260"/>
        <end position="354"/>
    </location>
</feature>
<accession>A0A5B0E7R0</accession>
<feature type="region of interest" description="Disordered" evidence="2">
    <location>
        <begin position="1"/>
        <end position="73"/>
    </location>
</feature>
<feature type="compositionally biased region" description="Polar residues" evidence="2">
    <location>
        <begin position="1"/>
        <end position="13"/>
    </location>
</feature>
<dbReference type="SUPFAM" id="SSF51261">
    <property type="entry name" value="Duplicated hybrid motif"/>
    <property type="match status" value="1"/>
</dbReference>
<dbReference type="PANTHER" id="PTHR21666:SF289">
    <property type="entry name" value="L-ALA--D-GLU ENDOPEPTIDASE"/>
    <property type="match status" value="1"/>
</dbReference>
<evidence type="ECO:0000313" key="4">
    <source>
        <dbReference type="EMBL" id="KAA0973459.1"/>
    </source>
</evidence>
<dbReference type="Gene3D" id="2.70.70.10">
    <property type="entry name" value="Glucose Permease (Domain IIA)"/>
    <property type="match status" value="1"/>
</dbReference>
<proteinExistence type="predicted"/>
<organism evidence="4 5">
    <name type="scientific">Paeniglutamicibacter gangotriensis</name>
    <dbReference type="NCBI Taxonomy" id="254787"/>
    <lineage>
        <taxon>Bacteria</taxon>
        <taxon>Bacillati</taxon>
        <taxon>Actinomycetota</taxon>
        <taxon>Actinomycetes</taxon>
        <taxon>Micrococcales</taxon>
        <taxon>Micrococcaceae</taxon>
        <taxon>Paeniglutamicibacter</taxon>
    </lineage>
</organism>
<dbReference type="InterPro" id="IPR011055">
    <property type="entry name" value="Dup_hybrid_motif"/>
</dbReference>
<gene>
    <name evidence="4" type="ORF">FQ154_18235</name>
</gene>
<dbReference type="PANTHER" id="PTHR21666">
    <property type="entry name" value="PEPTIDASE-RELATED"/>
    <property type="match status" value="1"/>
</dbReference>
<dbReference type="Proteomes" id="UP000323856">
    <property type="component" value="Unassembled WGS sequence"/>
</dbReference>
<evidence type="ECO:0000259" key="3">
    <source>
        <dbReference type="Pfam" id="PF01551"/>
    </source>
</evidence>
<dbReference type="InterPro" id="IPR050570">
    <property type="entry name" value="Cell_wall_metabolism_enzyme"/>
</dbReference>
<comment type="caution">
    <text evidence="4">The sequence shown here is derived from an EMBL/GenBank/DDBJ whole genome shotgun (WGS) entry which is preliminary data.</text>
</comment>
<feature type="region of interest" description="Disordered" evidence="2">
    <location>
        <begin position="189"/>
        <end position="209"/>
    </location>
</feature>
<dbReference type="GO" id="GO:0004222">
    <property type="term" value="F:metalloendopeptidase activity"/>
    <property type="evidence" value="ECO:0007669"/>
    <property type="project" value="TreeGrafter"/>
</dbReference>
<feature type="region of interest" description="Disordered" evidence="2">
    <location>
        <begin position="90"/>
        <end position="113"/>
    </location>
</feature>
<dbReference type="CDD" id="cd12797">
    <property type="entry name" value="M23_peptidase"/>
    <property type="match status" value="1"/>
</dbReference>
<protein>
    <submittedName>
        <fullName evidence="4">Peptidoglycan DD-metalloendopeptidase family protein</fullName>
    </submittedName>
</protein>
<evidence type="ECO:0000256" key="1">
    <source>
        <dbReference type="ARBA" id="ARBA00022729"/>
    </source>
</evidence>
<evidence type="ECO:0000313" key="5">
    <source>
        <dbReference type="Proteomes" id="UP000323856"/>
    </source>
</evidence>
<evidence type="ECO:0000256" key="2">
    <source>
        <dbReference type="SAM" id="MobiDB-lite"/>
    </source>
</evidence>
<reference evidence="4 5" key="1">
    <citation type="submission" date="2019-07" db="EMBL/GenBank/DDBJ databases">
        <title>Analysis of the biochemical properties, biological activity and biotechnological potential of siderophores and biosurfactants produced by Antarctic psychrotolerant bacteria.</title>
        <authorList>
            <person name="Styczynski M."/>
            <person name="Krucon T."/>
            <person name="Decewicz P."/>
            <person name="Dziewit L."/>
        </authorList>
    </citation>
    <scope>NUCLEOTIDE SEQUENCE [LARGE SCALE GENOMIC DNA]</scope>
    <source>
        <strain evidence="4 5">ANT_H27</strain>
    </source>
</reference>
<dbReference type="OrthoDB" id="1099523at2"/>
<name>A0A5B0E7R0_9MICC</name>
<dbReference type="AlphaFoldDB" id="A0A5B0E7R0"/>
<sequence length="358" mass="37159">MRGNPLTQQQNSGRFRASNPIDASPADGSLEHIVDTALTGESTSRRPGRRASNAVPDSVKTPKTEQNAGRRYVASSRYAASPELASIAATELPSENDALPVPSAKGTEDGNLDTALKSAPRAQRPRLGFVHKLAAIAAVTGLAFAAAPTQEAEKVAADPQRVAQSAVADVKAPADDKLTVDRASVTSEYIEPKKEKPAPVTSAGGETSTKVDKLGKTMTAAAGGITEMPANGALAQPVDSIRLTSRFGHRKNPTGPGYMIHNGLDYAVPMGTPVKASASGTVVQAEFAGHSGNRVKIDHGNGLETSYNHNSSLQVSVGQKVSVGEVVALSGSTGNSTGPHLHLEVIVNGEWVNPESRL</sequence>